<protein>
    <submittedName>
        <fullName evidence="1">Uncharacterized protein</fullName>
    </submittedName>
</protein>
<dbReference type="Proteomes" id="UP000829398">
    <property type="component" value="Chromosome 5"/>
</dbReference>
<dbReference type="EMBL" id="CM039174">
    <property type="protein sequence ID" value="KAH9753476.1"/>
    <property type="molecule type" value="Genomic_DNA"/>
</dbReference>
<evidence type="ECO:0000313" key="2">
    <source>
        <dbReference type="Proteomes" id="UP000829398"/>
    </source>
</evidence>
<proteinExistence type="predicted"/>
<accession>A0ACB8KGL1</accession>
<sequence>MVEGETSRIGERSTETISGDTSGGRRDLSNRYSAPIIGGQKIDVEKFDGKINFGMWRREVMDALIQIDLDVVLKNKRHLYDEEIWDRMNEKACGQIRSCLTKEVKYLVKDEECAVTLWRTLEEKYLVKSPENRLHAMSQVYGFRMKSRVSMHDHVSRFEKLLADLKNLDEDIKDEVRAMILLHSLPEEYSHFVTTLIYGKSVIVFKDVCTALTSLEIRNNDKNSERASSEALVSKDWAKEKQKKRGGKNSRSKSRSINIARDECAFCHEKGHWRKDCPKAQKRDGKKPAAANMARKDEGSDYSLSITPAAYVASSSEWILDTGATYHLCPIKEWFTDFRNLESGAVVMGNDQPCRTMGIGTIRLKMFDGMVRELKEVRFVPALKKNLISVGALEAKGYKVTIEDGIMKFTHGVMVILQGVRRHNLYYLKGGTTDEANVVEAHSDTTKLWHVRLGHAGEKSLQTLMRHGLLKGTKTCKLNFCEYCVVGKKTRVKFGTTNHNTREILEYVHSDVWGPTKTASIGGSHYFVTFVDDFSRRVWVYTMRAKDEVLEIFVKWKKLVETQTGRKIKVLRSDNGGEYTSDPFLQVCQNEGIKRHFTMRHTPQQNGVAERMNRTLLEKVRCMLSNAGLDKKFWAEAVSYASHLVNRLPSAAIGGKTPMEMWSGKYAQDYDSLRVFRCPAYYHVKDGKLDLRARKAIFVGFKGGVKGFKVENKTKEVLQRVEFDATPYVPVSSTSKNGSTMEVTPRVEEEVVSSDVPQNEETIDDVDNDDFIATRRPRREIKKPRWLTKDMVVAYALPVIDDDIPNTFGEALRSSESDQWKLAMEEEMKSLHQNQTWELVKLPKGKRVIGNKWVYTKKQGSPNQTTPRYKARLVAKDFAQKEGIDYNEVFSPVVKHTSIRILLALVAEYELELAQLDVKTAFLHGDLEEEIYMIQPCGFRVAGKENHVCRLIKSLYGLKQSPRQWYKRFDQFIQGQKFTRSEHDHCVYFRRLLDGAFIYLLLYVDDMLIASKNGDEIKRLKKQLAFEFEMKDLGDAQRILGMEIRRDKKNGSVWLTQKSYLKKVLERFGMDDKTKPVCTPLAPHFKLSSSSCPRSQEERDYMARVPYASVVGSLMYAMVCTRPDISQAVSMVSRYMHNLGKNQWLAVKWILRYLYGTVDVGLLFKKDCGQQCVGYCDSDFAGDLDKRRSTTGYVFTLGGGPVSWRSILQSTIALSTTEAEYMAATEAVKEAIWLKGLLGDLGVIQENIAVFCDNQSAIFLAKNQTYHARTKHIDVKYHYVREIIESGVVLLRKIDTKDNPSDMLTKICPSGILNYGWLDPKFWVRSNFLVRLIPHSAHNNLVEDTCVFGAEVFVKERNIVKGECLSMEKYAYSSKYVWKVENFSKLDKGRQESQVFCAGNQKWKIELHPMGTGVGAGDHLSLFLALGDSTVESVKVYAEFTLRILDQVGAKHRSFQAKYWFRRPSDGWGWPRFVSLSKLNEPGTGFLVNDACVVEAEAPRSRSATTTPVRSRSVTTTLVRSRTVTNDLPGYDSGNNNIIYMADDRERVIRDYVVLTPQAINPEIVRPEVQAANFELKPMMFQMLQTLETFYNGLNPSTRLIFDTSANGALLSKFYNEAYEILQKDS</sequence>
<reference evidence="2" key="1">
    <citation type="journal article" date="2023" name="Hortic. Res.">
        <title>A chromosome-level phased genome enabling allele-level studies in sweet orange: a case study on citrus Huanglongbing tolerance.</title>
        <authorList>
            <person name="Wu B."/>
            <person name="Yu Q."/>
            <person name="Deng Z."/>
            <person name="Duan Y."/>
            <person name="Luo F."/>
            <person name="Gmitter F. Jr."/>
        </authorList>
    </citation>
    <scope>NUCLEOTIDE SEQUENCE [LARGE SCALE GENOMIC DNA]</scope>
    <source>
        <strain evidence="2">cv. Valencia</strain>
    </source>
</reference>
<gene>
    <name evidence="1" type="ORF">KPL71_015083</name>
</gene>
<evidence type="ECO:0000313" key="1">
    <source>
        <dbReference type="EMBL" id="KAH9753476.1"/>
    </source>
</evidence>
<keyword evidence="2" id="KW-1185">Reference proteome</keyword>
<name>A0ACB8KGL1_CITSI</name>
<comment type="caution">
    <text evidence="1">The sequence shown here is derived from an EMBL/GenBank/DDBJ whole genome shotgun (WGS) entry which is preliminary data.</text>
</comment>
<organism evidence="1 2">
    <name type="scientific">Citrus sinensis</name>
    <name type="common">Sweet orange</name>
    <name type="synonym">Citrus aurantium var. sinensis</name>
    <dbReference type="NCBI Taxonomy" id="2711"/>
    <lineage>
        <taxon>Eukaryota</taxon>
        <taxon>Viridiplantae</taxon>
        <taxon>Streptophyta</taxon>
        <taxon>Embryophyta</taxon>
        <taxon>Tracheophyta</taxon>
        <taxon>Spermatophyta</taxon>
        <taxon>Magnoliopsida</taxon>
        <taxon>eudicotyledons</taxon>
        <taxon>Gunneridae</taxon>
        <taxon>Pentapetalae</taxon>
        <taxon>rosids</taxon>
        <taxon>malvids</taxon>
        <taxon>Sapindales</taxon>
        <taxon>Rutaceae</taxon>
        <taxon>Aurantioideae</taxon>
        <taxon>Citrus</taxon>
    </lineage>
</organism>